<evidence type="ECO:0000313" key="3">
    <source>
        <dbReference type="Proteomes" id="UP000180166"/>
    </source>
</evidence>
<dbReference type="AlphaFoldDB" id="A0ABC8B3K7"/>
<feature type="region of interest" description="Disordered" evidence="1">
    <location>
        <begin position="84"/>
        <end position="213"/>
    </location>
</feature>
<feature type="region of interest" description="Disordered" evidence="1">
    <location>
        <begin position="1"/>
        <end position="40"/>
    </location>
</feature>
<protein>
    <submittedName>
        <fullName evidence="2">Uncharacterized protein</fullName>
    </submittedName>
</protein>
<name>A0ABC8B3K7_9NOCA</name>
<dbReference type="KEGG" id="nsr:NS506_06886"/>
<dbReference type="Proteomes" id="UP000180166">
    <property type="component" value="Chromosome"/>
</dbReference>
<evidence type="ECO:0000313" key="2">
    <source>
        <dbReference type="EMBL" id="APB00917.1"/>
    </source>
</evidence>
<accession>A0ABC8B3K7</accession>
<organism evidence="2 3">
    <name type="scientific">Nocardia seriolae</name>
    <dbReference type="NCBI Taxonomy" id="37332"/>
    <lineage>
        <taxon>Bacteria</taxon>
        <taxon>Bacillati</taxon>
        <taxon>Actinomycetota</taxon>
        <taxon>Actinomycetes</taxon>
        <taxon>Mycobacteriales</taxon>
        <taxon>Nocardiaceae</taxon>
        <taxon>Nocardia</taxon>
    </lineage>
</organism>
<proteinExistence type="predicted"/>
<evidence type="ECO:0000256" key="1">
    <source>
        <dbReference type="SAM" id="MobiDB-lite"/>
    </source>
</evidence>
<sequence length="213" mass="22052">MAAEIATPRRTYTPESGRAGAGTPGNPVPGVSRRPPGARMRGRLTVDGLLVRAVHEGEIAAVLDHADDGSCGPLRFPHPVLRAGGVRQTGRRGGGDLGDDRIRQPPQGAVRGDHVREAQQPCRIQQGQGLGRGFGEIEEEGGLDGAVDHPGRRPPATPTGDAAAAGHGKRRVGPFSGIVGQDPAQHSGRVQRQRGQVRGGGRGEGVEPACRSG</sequence>
<gene>
    <name evidence="2" type="ORF">NS506_06886</name>
</gene>
<dbReference type="EMBL" id="CP017839">
    <property type="protein sequence ID" value="APB00917.1"/>
    <property type="molecule type" value="Genomic_DNA"/>
</dbReference>
<reference evidence="2 3" key="1">
    <citation type="submission" date="2016-10" db="EMBL/GenBank/DDBJ databases">
        <title>Genome sequence of Nocardia seriolae strain EM150506, isolated from Anguila japonica.</title>
        <authorList>
            <person name="Han H.-J."/>
        </authorList>
    </citation>
    <scope>NUCLEOTIDE SEQUENCE [LARGE SCALE GENOMIC DNA]</scope>
    <source>
        <strain evidence="2 3">EM150506</strain>
    </source>
</reference>